<dbReference type="KEGG" id="kus:B9G99_05975"/>
<evidence type="ECO:0000256" key="2">
    <source>
        <dbReference type="ARBA" id="ARBA00023015"/>
    </source>
</evidence>
<dbReference type="Pfam" id="PF03466">
    <property type="entry name" value="LysR_substrate"/>
    <property type="match status" value="1"/>
</dbReference>
<keyword evidence="2" id="KW-0805">Transcription regulation</keyword>
<dbReference type="EMBL" id="CP021323">
    <property type="protein sequence ID" value="ARS54442.1"/>
    <property type="molecule type" value="Genomic_DNA"/>
</dbReference>
<accession>A0A2Z2HAG4</accession>
<dbReference type="FunFam" id="1.10.10.10:FF:000001">
    <property type="entry name" value="LysR family transcriptional regulator"/>
    <property type="match status" value="1"/>
</dbReference>
<gene>
    <name evidence="6" type="ORF">B9G99_05975</name>
</gene>
<dbReference type="PANTHER" id="PTHR30346">
    <property type="entry name" value="TRANSCRIPTIONAL DUAL REGULATOR HCAR-RELATED"/>
    <property type="match status" value="1"/>
</dbReference>
<evidence type="ECO:0000256" key="1">
    <source>
        <dbReference type="ARBA" id="ARBA00009437"/>
    </source>
</evidence>
<keyword evidence="4" id="KW-0804">Transcription</keyword>
<dbReference type="InterPro" id="IPR036390">
    <property type="entry name" value="WH_DNA-bd_sf"/>
</dbReference>
<dbReference type="GO" id="GO:0032993">
    <property type="term" value="C:protein-DNA complex"/>
    <property type="evidence" value="ECO:0007669"/>
    <property type="project" value="TreeGrafter"/>
</dbReference>
<reference evidence="6 7" key="1">
    <citation type="journal article" date="2017" name="Int. J. Syst. Evol. Microbiol.">
        <title>Kushneria konosiri sp. nov., isolated from the Korean salt-fermented seafood Daemi-jeot.</title>
        <authorList>
            <person name="Yun J.H."/>
            <person name="Park S.K."/>
            <person name="Lee J.Y."/>
            <person name="Jung M.J."/>
            <person name="Bae J.W."/>
        </authorList>
    </citation>
    <scope>NUCLEOTIDE SEQUENCE [LARGE SCALE GENOMIC DNA]</scope>
    <source>
        <strain evidence="6 7">X49</strain>
    </source>
</reference>
<feature type="domain" description="HTH lysR-type" evidence="5">
    <location>
        <begin position="1"/>
        <end position="53"/>
    </location>
</feature>
<dbReference type="Pfam" id="PF00126">
    <property type="entry name" value="HTH_1"/>
    <property type="match status" value="1"/>
</dbReference>
<evidence type="ECO:0000256" key="4">
    <source>
        <dbReference type="ARBA" id="ARBA00023163"/>
    </source>
</evidence>
<dbReference type="PANTHER" id="PTHR30346:SF28">
    <property type="entry name" value="HTH-TYPE TRANSCRIPTIONAL REGULATOR CYNR"/>
    <property type="match status" value="1"/>
</dbReference>
<dbReference type="AlphaFoldDB" id="A0A2Z2HAG4"/>
<protein>
    <submittedName>
        <fullName evidence="6">LysR family transcriptional regulator</fullName>
    </submittedName>
</protein>
<dbReference type="OrthoDB" id="8850588at2"/>
<keyword evidence="3" id="KW-0238">DNA-binding</keyword>
<evidence type="ECO:0000256" key="3">
    <source>
        <dbReference type="ARBA" id="ARBA00023125"/>
    </source>
</evidence>
<proteinExistence type="inferred from homology"/>
<dbReference type="SUPFAM" id="SSF53850">
    <property type="entry name" value="Periplasmic binding protein-like II"/>
    <property type="match status" value="1"/>
</dbReference>
<organism evidence="6 7">
    <name type="scientific">Kushneria konosiri</name>
    <dbReference type="NCBI Taxonomy" id="698828"/>
    <lineage>
        <taxon>Bacteria</taxon>
        <taxon>Pseudomonadati</taxon>
        <taxon>Pseudomonadota</taxon>
        <taxon>Gammaproteobacteria</taxon>
        <taxon>Oceanospirillales</taxon>
        <taxon>Halomonadaceae</taxon>
        <taxon>Kushneria</taxon>
    </lineage>
</organism>
<name>A0A2Z2HAG4_9GAMM</name>
<evidence type="ECO:0000313" key="7">
    <source>
        <dbReference type="Proteomes" id="UP000250025"/>
    </source>
</evidence>
<dbReference type="PRINTS" id="PR00039">
    <property type="entry name" value="HTHLYSR"/>
</dbReference>
<keyword evidence="7" id="KW-1185">Reference proteome</keyword>
<dbReference type="InterPro" id="IPR000847">
    <property type="entry name" value="LysR_HTH_N"/>
</dbReference>
<dbReference type="CDD" id="cd08414">
    <property type="entry name" value="PBP2_LTTR_aromatics_like"/>
    <property type="match status" value="1"/>
</dbReference>
<dbReference type="PROSITE" id="PS50931">
    <property type="entry name" value="HTH_LYSR"/>
    <property type="match status" value="1"/>
</dbReference>
<dbReference type="Gene3D" id="1.10.10.10">
    <property type="entry name" value="Winged helix-like DNA-binding domain superfamily/Winged helix DNA-binding domain"/>
    <property type="match status" value="1"/>
</dbReference>
<evidence type="ECO:0000259" key="5">
    <source>
        <dbReference type="PROSITE" id="PS50931"/>
    </source>
</evidence>
<evidence type="ECO:0000313" key="6">
    <source>
        <dbReference type="EMBL" id="ARS54442.1"/>
    </source>
</evidence>
<dbReference type="Gene3D" id="3.40.190.10">
    <property type="entry name" value="Periplasmic binding protein-like II"/>
    <property type="match status" value="2"/>
</dbReference>
<dbReference type="GO" id="GO:0003700">
    <property type="term" value="F:DNA-binding transcription factor activity"/>
    <property type="evidence" value="ECO:0007669"/>
    <property type="project" value="InterPro"/>
</dbReference>
<dbReference type="SUPFAM" id="SSF46785">
    <property type="entry name" value="Winged helix' DNA-binding domain"/>
    <property type="match status" value="1"/>
</dbReference>
<dbReference type="InterPro" id="IPR036388">
    <property type="entry name" value="WH-like_DNA-bd_sf"/>
</dbReference>
<comment type="similarity">
    <text evidence="1">Belongs to the LysR transcriptional regulatory family.</text>
</comment>
<dbReference type="InterPro" id="IPR005119">
    <property type="entry name" value="LysR_subst-bd"/>
</dbReference>
<sequence>MEQYIAVAEERHFHRAAQRLNMSQPPLTHAIRRLEETLGVVLIERGQRVLGLTTAGQVFLEEAKRKLEQATHAVSVTRDIADGRTGTVRLGYVGSALYGRLPEILSNFRRGFPDIRLELREATTTAQLAALREDRLDIGILIPPLADASDLELADFDQDRLCMALPVHHPLVMGTEPTLEVLADEPFILWPMLEGRGFHLQVFRLCAHAGFVPTVVQEAHGMHAVLSLVAAGAGVSIVPESMQGFRSDRIRYFPIQGLESTFALMLATRKTTPATETFLQAARFHQ</sequence>
<dbReference type="Proteomes" id="UP000250025">
    <property type="component" value="Chromosome"/>
</dbReference>
<dbReference type="GO" id="GO:0003677">
    <property type="term" value="F:DNA binding"/>
    <property type="evidence" value="ECO:0007669"/>
    <property type="project" value="UniProtKB-KW"/>
</dbReference>